<dbReference type="PRINTS" id="PR00461">
    <property type="entry name" value="PLPEROXIDASE"/>
</dbReference>
<organism evidence="13 14">
    <name type="scientific">Datura stramonium</name>
    <name type="common">Jimsonweed</name>
    <name type="synonym">Common thornapple</name>
    <dbReference type="NCBI Taxonomy" id="4076"/>
    <lineage>
        <taxon>Eukaryota</taxon>
        <taxon>Viridiplantae</taxon>
        <taxon>Streptophyta</taxon>
        <taxon>Embryophyta</taxon>
        <taxon>Tracheophyta</taxon>
        <taxon>Spermatophyta</taxon>
        <taxon>Magnoliopsida</taxon>
        <taxon>eudicotyledons</taxon>
        <taxon>Gunneridae</taxon>
        <taxon>Pentapetalae</taxon>
        <taxon>asterids</taxon>
        <taxon>lamiids</taxon>
        <taxon>Solanales</taxon>
        <taxon>Solanaceae</taxon>
        <taxon>Solanoideae</taxon>
        <taxon>Datureae</taxon>
        <taxon>Datura</taxon>
    </lineage>
</organism>
<feature type="chain" id="PRO_5044977117" description="Peroxidase" evidence="11">
    <location>
        <begin position="22"/>
        <end position="318"/>
    </location>
</feature>
<comment type="cofactor">
    <cofactor evidence="11">
        <name>heme b</name>
        <dbReference type="ChEBI" id="CHEBI:60344"/>
    </cofactor>
    <text evidence="11">Binds 1 heme b (iron(II)-protoporphyrin IX) group per subunit.</text>
</comment>
<evidence type="ECO:0000256" key="7">
    <source>
        <dbReference type="ARBA" id="ARBA00023002"/>
    </source>
</evidence>
<evidence type="ECO:0000256" key="4">
    <source>
        <dbReference type="ARBA" id="ARBA00022559"/>
    </source>
</evidence>
<dbReference type="PROSITE" id="PS00435">
    <property type="entry name" value="PEROXIDASE_1"/>
    <property type="match status" value="1"/>
</dbReference>
<dbReference type="InterPro" id="IPR010255">
    <property type="entry name" value="Haem_peroxidase_sf"/>
</dbReference>
<evidence type="ECO:0000313" key="14">
    <source>
        <dbReference type="Proteomes" id="UP000823775"/>
    </source>
</evidence>
<dbReference type="PROSITE" id="PS50873">
    <property type="entry name" value="PEROXIDASE_4"/>
    <property type="match status" value="1"/>
</dbReference>
<comment type="catalytic activity">
    <reaction evidence="1 11">
        <text>2 a phenolic donor + H2O2 = 2 a phenolic radical donor + 2 H2O</text>
        <dbReference type="Rhea" id="RHEA:56136"/>
        <dbReference type="ChEBI" id="CHEBI:15377"/>
        <dbReference type="ChEBI" id="CHEBI:16240"/>
        <dbReference type="ChEBI" id="CHEBI:139520"/>
        <dbReference type="ChEBI" id="CHEBI:139521"/>
        <dbReference type="EC" id="1.11.1.7"/>
    </reaction>
</comment>
<keyword evidence="5 11" id="KW-0349">Heme</keyword>
<dbReference type="PRINTS" id="PR00458">
    <property type="entry name" value="PEROXIDASE"/>
</dbReference>
<dbReference type="CDD" id="cd00693">
    <property type="entry name" value="secretory_peroxidase"/>
    <property type="match status" value="1"/>
</dbReference>
<sequence>MAPFSKTVFLLILLTVPLCSATLGVQYYDQTCPLAEDIIYQTIRNASFYDPKVPARILRMFFHDCFIRGCDASLLLDSTPGNKAEKDGPPNISLGAFYVINNAKTKLEKACPTTVSCADIVAIAARDVVAMSGGPYWNVLKGRKDGRVSRANETINLPAPSFNTSQLIQSFANRGLGVKDLVALSGGHTLGFSHCSSFEGRLRNFSSGHDTDPSLNAVFAQSLKKKCPKPNNDSNAGEFLDPTSSVFDNNYYKQIISGKGVFASDQSLLNDYRTGLIVKAFANDQTVFFREFAASMIRLGNVGVLEEGEVRLNCRAVN</sequence>
<keyword evidence="6 11" id="KW-0479">Metal-binding</keyword>
<comment type="subcellular location">
    <subcellularLocation>
        <location evidence="11">Secreted</location>
    </subcellularLocation>
</comment>
<name>A0ABS8VNS5_DATST</name>
<dbReference type="GO" id="GO:0004601">
    <property type="term" value="F:peroxidase activity"/>
    <property type="evidence" value="ECO:0007669"/>
    <property type="project" value="UniProtKB-KW"/>
</dbReference>
<accession>A0ABS8VNS5</accession>
<evidence type="ECO:0000256" key="1">
    <source>
        <dbReference type="ARBA" id="ARBA00000189"/>
    </source>
</evidence>
<evidence type="ECO:0000256" key="2">
    <source>
        <dbReference type="ARBA" id="ARBA00006873"/>
    </source>
</evidence>
<comment type="similarity">
    <text evidence="2">Belongs to the peroxidase family. Ascorbate peroxidase subfamily.</text>
</comment>
<protein>
    <recommendedName>
        <fullName evidence="3 11">Peroxidase</fullName>
        <ecNumber evidence="3 11">1.11.1.7</ecNumber>
    </recommendedName>
</protein>
<evidence type="ECO:0000256" key="11">
    <source>
        <dbReference type="RuleBase" id="RU362060"/>
    </source>
</evidence>
<feature type="domain" description="Plant heme peroxidase family profile" evidence="12">
    <location>
        <begin position="22"/>
        <end position="318"/>
    </location>
</feature>
<keyword evidence="9" id="KW-1015">Disulfide bond</keyword>
<dbReference type="InterPro" id="IPR033905">
    <property type="entry name" value="Secretory_peroxidase"/>
</dbReference>
<dbReference type="EMBL" id="JACEIK010005254">
    <property type="protein sequence ID" value="MCE0481057.1"/>
    <property type="molecule type" value="Genomic_DNA"/>
</dbReference>
<evidence type="ECO:0000256" key="6">
    <source>
        <dbReference type="ARBA" id="ARBA00022723"/>
    </source>
</evidence>
<dbReference type="Gene3D" id="1.10.520.10">
    <property type="match status" value="1"/>
</dbReference>
<keyword evidence="14" id="KW-1185">Reference proteome</keyword>
<dbReference type="EC" id="1.11.1.7" evidence="3 11"/>
<dbReference type="Gene3D" id="1.10.420.10">
    <property type="entry name" value="Peroxidase, domain 2"/>
    <property type="match status" value="1"/>
</dbReference>
<dbReference type="Proteomes" id="UP000823775">
    <property type="component" value="Unassembled WGS sequence"/>
</dbReference>
<dbReference type="InterPro" id="IPR000823">
    <property type="entry name" value="Peroxidase_pln"/>
</dbReference>
<comment type="cofactor">
    <cofactor evidence="11">
        <name>Ca(2+)</name>
        <dbReference type="ChEBI" id="CHEBI:29108"/>
    </cofactor>
    <text evidence="11">Binds 2 calcium ions per subunit.</text>
</comment>
<evidence type="ECO:0000256" key="9">
    <source>
        <dbReference type="ARBA" id="ARBA00023157"/>
    </source>
</evidence>
<keyword evidence="10" id="KW-0325">Glycoprotein</keyword>
<keyword evidence="7 11" id="KW-0560">Oxidoreductase</keyword>
<evidence type="ECO:0000256" key="5">
    <source>
        <dbReference type="ARBA" id="ARBA00022617"/>
    </source>
</evidence>
<comment type="function">
    <text evidence="11">Removal of H(2)O(2), oxidation of toxic reductants, biosynthesis and degradation of lignin, suberization, auxin catabolism, response to environmental stresses such as wounding, pathogen attack and oxidative stress.</text>
</comment>
<feature type="signal peptide" evidence="11">
    <location>
        <begin position="1"/>
        <end position="21"/>
    </location>
</feature>
<keyword evidence="11" id="KW-0106">Calcium</keyword>
<keyword evidence="11" id="KW-0732">Signal</keyword>
<evidence type="ECO:0000256" key="8">
    <source>
        <dbReference type="ARBA" id="ARBA00023004"/>
    </source>
</evidence>
<evidence type="ECO:0000313" key="13">
    <source>
        <dbReference type="EMBL" id="MCE0481057.1"/>
    </source>
</evidence>
<dbReference type="InterPro" id="IPR019793">
    <property type="entry name" value="Peroxidases_heam-ligand_BS"/>
</dbReference>
<evidence type="ECO:0000259" key="12">
    <source>
        <dbReference type="PROSITE" id="PS50873"/>
    </source>
</evidence>
<proteinExistence type="inferred from homology"/>
<dbReference type="PANTHER" id="PTHR31235">
    <property type="entry name" value="PEROXIDASE 25-RELATED"/>
    <property type="match status" value="1"/>
</dbReference>
<evidence type="ECO:0000256" key="10">
    <source>
        <dbReference type="ARBA" id="ARBA00023180"/>
    </source>
</evidence>
<evidence type="ECO:0000256" key="3">
    <source>
        <dbReference type="ARBA" id="ARBA00012313"/>
    </source>
</evidence>
<reference evidence="13 14" key="1">
    <citation type="journal article" date="2021" name="BMC Genomics">
        <title>Datura genome reveals duplications of psychoactive alkaloid biosynthetic genes and high mutation rate following tissue culture.</title>
        <authorList>
            <person name="Rajewski A."/>
            <person name="Carter-House D."/>
            <person name="Stajich J."/>
            <person name="Litt A."/>
        </authorList>
    </citation>
    <scope>NUCLEOTIDE SEQUENCE [LARGE SCALE GENOMIC DNA]</scope>
    <source>
        <strain evidence="13">AR-01</strain>
    </source>
</reference>
<comment type="similarity">
    <text evidence="11">Belongs to the peroxidase family. Classical plant (class III) peroxidase subfamily.</text>
</comment>
<keyword evidence="11" id="KW-0964">Secreted</keyword>
<dbReference type="InterPro" id="IPR002016">
    <property type="entry name" value="Haem_peroxidase"/>
</dbReference>
<keyword evidence="11" id="KW-0376">Hydrogen peroxide</keyword>
<gene>
    <name evidence="13" type="primary">PER66</name>
    <name evidence="13" type="ORF">HAX54_038454</name>
</gene>
<keyword evidence="8 11" id="KW-0408">Iron</keyword>
<dbReference type="Pfam" id="PF00141">
    <property type="entry name" value="peroxidase"/>
    <property type="match status" value="1"/>
</dbReference>
<dbReference type="SUPFAM" id="SSF48113">
    <property type="entry name" value="Heme-dependent peroxidases"/>
    <property type="match status" value="1"/>
</dbReference>
<keyword evidence="4 11" id="KW-0575">Peroxidase</keyword>
<comment type="caution">
    <text evidence="13">The sequence shown here is derived from an EMBL/GenBank/DDBJ whole genome shotgun (WGS) entry which is preliminary data.</text>
</comment>